<evidence type="ECO:0000259" key="4">
    <source>
        <dbReference type="PROSITE" id="PS50043"/>
    </source>
</evidence>
<sequence length="222" mass="25181">MKQIKLGIIDDESLILNLLEDFFNGQDDIEVLVTSTSGSALLNELEQSNTIPDVFLVDFKMNDLTGTELTEALKLKYPDVRVILISSYYKKSLIGYMLRNNIDAFLPKGIEPNELARIIRIVDRRGHFFTNEQIEVMRTQISNKVPAPKFDDEILSAREKEILIAICEQLTSKETAEKLFITTRTVEGHRNSLLQKTGAKNSAGLVIYAIKNNLYDPNDLIM</sequence>
<gene>
    <name evidence="6" type="ORF">GQN54_04940</name>
</gene>
<dbReference type="InterPro" id="IPR058245">
    <property type="entry name" value="NreC/VraR/RcsB-like_REC"/>
</dbReference>
<dbReference type="AlphaFoldDB" id="A0A6N9NHZ2"/>
<dbReference type="EMBL" id="WWNE01000005">
    <property type="protein sequence ID" value="NBG65449.1"/>
    <property type="molecule type" value="Genomic_DNA"/>
</dbReference>
<dbReference type="SMART" id="SM00421">
    <property type="entry name" value="HTH_LUXR"/>
    <property type="match status" value="1"/>
</dbReference>
<dbReference type="InterPro" id="IPR001789">
    <property type="entry name" value="Sig_transdc_resp-reg_receiver"/>
</dbReference>
<dbReference type="SUPFAM" id="SSF52172">
    <property type="entry name" value="CheY-like"/>
    <property type="match status" value="1"/>
</dbReference>
<dbReference type="RefSeq" id="WP_160632406.1">
    <property type="nucleotide sequence ID" value="NZ_WWNE01000005.1"/>
</dbReference>
<evidence type="ECO:0000313" key="7">
    <source>
        <dbReference type="Proteomes" id="UP000470771"/>
    </source>
</evidence>
<dbReference type="PROSITE" id="PS50043">
    <property type="entry name" value="HTH_LUXR_2"/>
    <property type="match status" value="1"/>
</dbReference>
<dbReference type="Pfam" id="PF00072">
    <property type="entry name" value="Response_reg"/>
    <property type="match status" value="1"/>
</dbReference>
<dbReference type="CDD" id="cd17535">
    <property type="entry name" value="REC_NarL-like"/>
    <property type="match status" value="1"/>
</dbReference>
<feature type="domain" description="HTH luxR-type" evidence="4">
    <location>
        <begin position="148"/>
        <end position="213"/>
    </location>
</feature>
<dbReference type="SUPFAM" id="SSF46894">
    <property type="entry name" value="C-terminal effector domain of the bipartite response regulators"/>
    <property type="match status" value="1"/>
</dbReference>
<dbReference type="PROSITE" id="PS50110">
    <property type="entry name" value="RESPONSE_REGULATORY"/>
    <property type="match status" value="1"/>
</dbReference>
<keyword evidence="2" id="KW-0238">DNA-binding</keyword>
<comment type="caution">
    <text evidence="6">The sequence shown here is derived from an EMBL/GenBank/DDBJ whole genome shotgun (WGS) entry which is preliminary data.</text>
</comment>
<dbReference type="GO" id="GO:0003677">
    <property type="term" value="F:DNA binding"/>
    <property type="evidence" value="ECO:0007669"/>
    <property type="project" value="UniProtKB-KW"/>
</dbReference>
<evidence type="ECO:0000256" key="3">
    <source>
        <dbReference type="PROSITE-ProRule" id="PRU00169"/>
    </source>
</evidence>
<keyword evidence="1 3" id="KW-0597">Phosphoprotein</keyword>
<dbReference type="InterPro" id="IPR011006">
    <property type="entry name" value="CheY-like_superfamily"/>
</dbReference>
<dbReference type="PANTHER" id="PTHR43214">
    <property type="entry name" value="TWO-COMPONENT RESPONSE REGULATOR"/>
    <property type="match status" value="1"/>
</dbReference>
<feature type="domain" description="Response regulatory" evidence="5">
    <location>
        <begin position="5"/>
        <end position="123"/>
    </location>
</feature>
<name>A0A6N9NHZ2_9FLAO</name>
<dbReference type="SMART" id="SM00448">
    <property type="entry name" value="REC"/>
    <property type="match status" value="1"/>
</dbReference>
<proteinExistence type="predicted"/>
<dbReference type="Gene3D" id="3.40.50.2300">
    <property type="match status" value="1"/>
</dbReference>
<dbReference type="Proteomes" id="UP000470771">
    <property type="component" value="Unassembled WGS sequence"/>
</dbReference>
<evidence type="ECO:0000313" key="6">
    <source>
        <dbReference type="EMBL" id="NBG65449.1"/>
    </source>
</evidence>
<dbReference type="GO" id="GO:0006355">
    <property type="term" value="P:regulation of DNA-templated transcription"/>
    <property type="evidence" value="ECO:0007669"/>
    <property type="project" value="InterPro"/>
</dbReference>
<accession>A0A6N9NHZ2</accession>
<dbReference type="GO" id="GO:0000160">
    <property type="term" value="P:phosphorelay signal transduction system"/>
    <property type="evidence" value="ECO:0007669"/>
    <property type="project" value="InterPro"/>
</dbReference>
<reference evidence="6 7" key="1">
    <citation type="submission" date="2019-12" db="EMBL/GenBank/DDBJ databases">
        <authorList>
            <person name="Zhao J."/>
        </authorList>
    </citation>
    <scope>NUCLEOTIDE SEQUENCE [LARGE SCALE GENOMIC DNA]</scope>
    <source>
        <strain evidence="6 7">S-15</strain>
    </source>
</reference>
<feature type="modified residue" description="4-aspartylphosphate" evidence="3">
    <location>
        <position position="58"/>
    </location>
</feature>
<keyword evidence="7" id="KW-1185">Reference proteome</keyword>
<dbReference type="InterPro" id="IPR016032">
    <property type="entry name" value="Sig_transdc_resp-reg_C-effctor"/>
</dbReference>
<evidence type="ECO:0000256" key="1">
    <source>
        <dbReference type="ARBA" id="ARBA00022553"/>
    </source>
</evidence>
<organism evidence="6 7">
    <name type="scientific">Acidiluteibacter ferrifornacis</name>
    <dbReference type="NCBI Taxonomy" id="2692424"/>
    <lineage>
        <taxon>Bacteria</taxon>
        <taxon>Pseudomonadati</taxon>
        <taxon>Bacteroidota</taxon>
        <taxon>Flavobacteriia</taxon>
        <taxon>Flavobacteriales</taxon>
        <taxon>Cryomorphaceae</taxon>
        <taxon>Acidiluteibacter</taxon>
    </lineage>
</organism>
<dbReference type="PANTHER" id="PTHR43214:SF43">
    <property type="entry name" value="TWO-COMPONENT RESPONSE REGULATOR"/>
    <property type="match status" value="1"/>
</dbReference>
<dbReference type="PRINTS" id="PR00038">
    <property type="entry name" value="HTHLUXR"/>
</dbReference>
<evidence type="ECO:0000259" key="5">
    <source>
        <dbReference type="PROSITE" id="PS50110"/>
    </source>
</evidence>
<protein>
    <submittedName>
        <fullName evidence="6">Response regulator</fullName>
    </submittedName>
</protein>
<dbReference type="Pfam" id="PF00196">
    <property type="entry name" value="GerE"/>
    <property type="match status" value="1"/>
</dbReference>
<dbReference type="InterPro" id="IPR000792">
    <property type="entry name" value="Tscrpt_reg_LuxR_C"/>
</dbReference>
<dbReference type="CDD" id="cd06170">
    <property type="entry name" value="LuxR_C_like"/>
    <property type="match status" value="1"/>
</dbReference>
<evidence type="ECO:0000256" key="2">
    <source>
        <dbReference type="ARBA" id="ARBA00023125"/>
    </source>
</evidence>
<dbReference type="InterPro" id="IPR039420">
    <property type="entry name" value="WalR-like"/>
</dbReference>